<evidence type="ECO:0000256" key="3">
    <source>
        <dbReference type="ARBA" id="ARBA00022816"/>
    </source>
</evidence>
<organism evidence="11 12">
    <name type="scientific">Micromonas commoda (strain RCC299 / NOUM17 / CCMP2709)</name>
    <name type="common">Picoplanktonic green alga</name>
    <dbReference type="NCBI Taxonomy" id="296587"/>
    <lineage>
        <taxon>Eukaryota</taxon>
        <taxon>Viridiplantae</taxon>
        <taxon>Chlorophyta</taxon>
        <taxon>Mamiellophyceae</taxon>
        <taxon>Mamiellales</taxon>
        <taxon>Mamiellaceae</taxon>
        <taxon>Micromonas</taxon>
    </lineage>
</organism>
<feature type="region of interest" description="Disordered" evidence="9">
    <location>
        <begin position="318"/>
        <end position="337"/>
    </location>
</feature>
<evidence type="ECO:0000313" key="11">
    <source>
        <dbReference type="EMBL" id="ACO62906.1"/>
    </source>
</evidence>
<feature type="domain" description="RRM Nup35-type" evidence="10">
    <location>
        <begin position="284"/>
        <end position="379"/>
    </location>
</feature>
<dbReference type="Pfam" id="PF05172">
    <property type="entry name" value="RRM_Nup35"/>
    <property type="match status" value="1"/>
</dbReference>
<keyword evidence="6 8" id="KW-0906">Nuclear pore complex</keyword>
<dbReference type="GO" id="GO:0017056">
    <property type="term" value="F:structural constituent of nuclear pore"/>
    <property type="evidence" value="ECO:0007669"/>
    <property type="project" value="TreeGrafter"/>
</dbReference>
<evidence type="ECO:0000256" key="9">
    <source>
        <dbReference type="SAM" id="MobiDB-lite"/>
    </source>
</evidence>
<keyword evidence="7 8" id="KW-0539">Nucleus</keyword>
<comment type="subcellular location">
    <subcellularLocation>
        <location evidence="1">Nucleus</location>
        <location evidence="1">Nuclear pore complex</location>
    </subcellularLocation>
</comment>
<dbReference type="KEGG" id="mis:MICPUN_57628"/>
<dbReference type="GO" id="GO:0044613">
    <property type="term" value="C:nuclear pore central transport channel"/>
    <property type="evidence" value="ECO:0007669"/>
    <property type="project" value="TreeGrafter"/>
</dbReference>
<name>C1E3C0_MICCC</name>
<dbReference type="OrthoDB" id="511399at2759"/>
<protein>
    <recommendedName>
        <fullName evidence="10">RRM Nup35-type domain-containing protein</fullName>
    </recommendedName>
</protein>
<dbReference type="GO" id="GO:0051028">
    <property type="term" value="P:mRNA transport"/>
    <property type="evidence" value="ECO:0007669"/>
    <property type="project" value="UniProtKB-UniRule"/>
</dbReference>
<keyword evidence="5" id="KW-0811">Translocation</keyword>
<dbReference type="GO" id="GO:0006607">
    <property type="term" value="P:NLS-bearing protein import into nucleus"/>
    <property type="evidence" value="ECO:0007669"/>
    <property type="project" value="TreeGrafter"/>
</dbReference>
<feature type="compositionally biased region" description="Gly residues" evidence="9">
    <location>
        <begin position="155"/>
        <end position="164"/>
    </location>
</feature>
<evidence type="ECO:0000259" key="10">
    <source>
        <dbReference type="PROSITE" id="PS51472"/>
    </source>
</evidence>
<dbReference type="GeneID" id="8242558"/>
<keyword evidence="2 8" id="KW-0813">Transport</keyword>
<dbReference type="Gene3D" id="3.30.70.330">
    <property type="match status" value="1"/>
</dbReference>
<feature type="compositionally biased region" description="Low complexity" evidence="9">
    <location>
        <begin position="136"/>
        <end position="154"/>
    </location>
</feature>
<dbReference type="InParanoid" id="C1E3C0"/>
<reference evidence="11 12" key="1">
    <citation type="journal article" date="2009" name="Science">
        <title>Green evolution and dynamic adaptations revealed by genomes of the marine picoeukaryotes Micromonas.</title>
        <authorList>
            <person name="Worden A.Z."/>
            <person name="Lee J.H."/>
            <person name="Mock T."/>
            <person name="Rouze P."/>
            <person name="Simmons M.P."/>
            <person name="Aerts A.L."/>
            <person name="Allen A.E."/>
            <person name="Cuvelier M.L."/>
            <person name="Derelle E."/>
            <person name="Everett M.V."/>
            <person name="Foulon E."/>
            <person name="Grimwood J."/>
            <person name="Gundlach H."/>
            <person name="Henrissat B."/>
            <person name="Napoli C."/>
            <person name="McDonald S.M."/>
            <person name="Parker M.S."/>
            <person name="Rombauts S."/>
            <person name="Salamov A."/>
            <person name="Von Dassow P."/>
            <person name="Badger J.H."/>
            <person name="Coutinho P.M."/>
            <person name="Demir E."/>
            <person name="Dubchak I."/>
            <person name="Gentemann C."/>
            <person name="Eikrem W."/>
            <person name="Gready J.E."/>
            <person name="John U."/>
            <person name="Lanier W."/>
            <person name="Lindquist E.A."/>
            <person name="Lucas S."/>
            <person name="Mayer K.F."/>
            <person name="Moreau H."/>
            <person name="Not F."/>
            <person name="Otillar R."/>
            <person name="Panaud O."/>
            <person name="Pangilinan J."/>
            <person name="Paulsen I."/>
            <person name="Piegu B."/>
            <person name="Poliakov A."/>
            <person name="Robbens S."/>
            <person name="Schmutz J."/>
            <person name="Toulza E."/>
            <person name="Wyss T."/>
            <person name="Zelensky A."/>
            <person name="Zhou K."/>
            <person name="Armbrust E.V."/>
            <person name="Bhattacharya D."/>
            <person name="Goodenough U.W."/>
            <person name="Van de Peer Y."/>
            <person name="Grigoriev I.V."/>
        </authorList>
    </citation>
    <scope>NUCLEOTIDE SEQUENCE [LARGE SCALE GENOMIC DNA]</scope>
    <source>
        <strain evidence="12">RCC299 / NOUM17</strain>
    </source>
</reference>
<dbReference type="GO" id="GO:0006999">
    <property type="term" value="P:nuclear pore organization"/>
    <property type="evidence" value="ECO:0007669"/>
    <property type="project" value="TreeGrafter"/>
</dbReference>
<dbReference type="PANTHER" id="PTHR21527">
    <property type="entry name" value="NUCLEOPORIN NUP35"/>
    <property type="match status" value="1"/>
</dbReference>
<dbReference type="eggNOG" id="KOG4285">
    <property type="taxonomic scope" value="Eukaryota"/>
</dbReference>
<keyword evidence="12" id="KW-1185">Reference proteome</keyword>
<dbReference type="InterPro" id="IPR012677">
    <property type="entry name" value="Nucleotide-bd_a/b_plait_sf"/>
</dbReference>
<dbReference type="PROSITE" id="PS51472">
    <property type="entry name" value="RRM_NUP35"/>
    <property type="match status" value="1"/>
</dbReference>
<keyword evidence="3 8" id="KW-0509">mRNA transport</keyword>
<evidence type="ECO:0000313" key="12">
    <source>
        <dbReference type="Proteomes" id="UP000002009"/>
    </source>
</evidence>
<evidence type="ECO:0000256" key="4">
    <source>
        <dbReference type="ARBA" id="ARBA00022927"/>
    </source>
</evidence>
<dbReference type="GO" id="GO:0003676">
    <property type="term" value="F:nucleic acid binding"/>
    <property type="evidence" value="ECO:0007669"/>
    <property type="project" value="InterPro"/>
</dbReference>
<dbReference type="GO" id="GO:0044615">
    <property type="term" value="C:nuclear pore nuclear basket"/>
    <property type="evidence" value="ECO:0007669"/>
    <property type="project" value="TreeGrafter"/>
</dbReference>
<accession>C1E3C0</accession>
<keyword evidence="4" id="KW-0653">Protein transport</keyword>
<sequence length="450" mass="43839">MTSPYGGGFGAYQPGGGLGAGTPLGGAGAPGSLLGGDRYGGTPMTGGQGAMGSAGRYGGSLLAGGGGYQGGGLGAGGSATLAGSGHDHGSYGDLRAAPGSGIGRHQQPFAPMLFSSPGASAGLGGRGDGRDFVSSPAHAGAQGPAPGRTGTAGYFTGGGGGGPAQGTPGSHHAGVSRSFFGANTAGGGDVTPASGRRVFGSNRENQPRTSDGAAGGGATNTGGSLRSGAGGKSTALDSGHVGTPWGDKGKTLGGGPSPVRGLNMFGNEPGASGDGYGMNDADGSPNEAWVTVFGFPPGSLAAVLEAFQRDGDVVTHDSFASSPGANSSGATNKNESGPNWVHVRFATSAGAARALRRNGTKVSGVMVGVRRLDDDARAVVEREHGGAGLLAQSSGDRSTLGQDGRRIVRPVAGMSAPGARPSRFQPSREGVALQPRRSVWNNIVEIVFGL</sequence>
<dbReference type="OMA" id="SAANWTH"/>
<dbReference type="Proteomes" id="UP000002009">
    <property type="component" value="Chromosome 4"/>
</dbReference>
<dbReference type="AlphaFoldDB" id="C1E3C0"/>
<dbReference type="RefSeq" id="XP_002501648.1">
    <property type="nucleotide sequence ID" value="XM_002501602.1"/>
</dbReference>
<evidence type="ECO:0000256" key="6">
    <source>
        <dbReference type="ARBA" id="ARBA00023132"/>
    </source>
</evidence>
<evidence type="ECO:0000256" key="8">
    <source>
        <dbReference type="PROSITE-ProRule" id="PRU00804"/>
    </source>
</evidence>
<dbReference type="GO" id="GO:0005543">
    <property type="term" value="F:phospholipid binding"/>
    <property type="evidence" value="ECO:0007669"/>
    <property type="project" value="TreeGrafter"/>
</dbReference>
<evidence type="ECO:0000256" key="2">
    <source>
        <dbReference type="ARBA" id="ARBA00022448"/>
    </source>
</evidence>
<feature type="region of interest" description="Disordered" evidence="9">
    <location>
        <begin position="118"/>
        <end position="280"/>
    </location>
</feature>
<dbReference type="PANTHER" id="PTHR21527:SF6">
    <property type="entry name" value="NUCLEOPORIN NUP35"/>
    <property type="match status" value="1"/>
</dbReference>
<dbReference type="EMBL" id="CP001325">
    <property type="protein sequence ID" value="ACO62906.1"/>
    <property type="molecule type" value="Genomic_DNA"/>
</dbReference>
<dbReference type="InterPro" id="IPR035979">
    <property type="entry name" value="RBD_domain_sf"/>
</dbReference>
<dbReference type="SUPFAM" id="SSF54928">
    <property type="entry name" value="RNA-binding domain, RBD"/>
    <property type="match status" value="1"/>
</dbReference>
<dbReference type="InterPro" id="IPR007846">
    <property type="entry name" value="RRM_NUP35_dom"/>
</dbReference>
<proteinExistence type="predicted"/>
<evidence type="ECO:0000256" key="1">
    <source>
        <dbReference type="ARBA" id="ARBA00004567"/>
    </source>
</evidence>
<dbReference type="CDD" id="cd12441">
    <property type="entry name" value="RRM_Nup53_like"/>
    <property type="match status" value="1"/>
</dbReference>
<dbReference type="STRING" id="296587.C1E3C0"/>
<evidence type="ECO:0000256" key="5">
    <source>
        <dbReference type="ARBA" id="ARBA00023010"/>
    </source>
</evidence>
<gene>
    <name evidence="11" type="ORF">MICPUN_57628</name>
</gene>
<evidence type="ECO:0000256" key="7">
    <source>
        <dbReference type="ARBA" id="ARBA00023242"/>
    </source>
</evidence>